<name>A0A543PE60_9ACTN</name>
<sequence>MERYLTGKMEVRDVGHSRQAPGSDAEGERGDGAFTVVPFIRDPGRESCHVATRCGDGLLTRTRVAARAAMASSDRGTEEGKS</sequence>
<evidence type="ECO:0000313" key="3">
    <source>
        <dbReference type="Proteomes" id="UP000319865"/>
    </source>
</evidence>
<organism evidence="2 3">
    <name type="scientific">Blastococcus colisei</name>
    <dbReference type="NCBI Taxonomy" id="1564162"/>
    <lineage>
        <taxon>Bacteria</taxon>
        <taxon>Bacillati</taxon>
        <taxon>Actinomycetota</taxon>
        <taxon>Actinomycetes</taxon>
        <taxon>Geodermatophilales</taxon>
        <taxon>Geodermatophilaceae</taxon>
        <taxon>Blastococcus</taxon>
    </lineage>
</organism>
<accession>A0A543PE60</accession>
<reference evidence="2 3" key="1">
    <citation type="submission" date="2019-06" db="EMBL/GenBank/DDBJ databases">
        <title>Sequencing the genomes of 1000 actinobacteria strains.</title>
        <authorList>
            <person name="Klenk H.-P."/>
        </authorList>
    </citation>
    <scope>NUCLEOTIDE SEQUENCE [LARGE SCALE GENOMIC DNA]</scope>
    <source>
        <strain evidence="2 3">DSM 46837</strain>
    </source>
</reference>
<dbReference type="Proteomes" id="UP000319865">
    <property type="component" value="Unassembled WGS sequence"/>
</dbReference>
<feature type="region of interest" description="Disordered" evidence="1">
    <location>
        <begin position="1"/>
        <end position="31"/>
    </location>
</feature>
<keyword evidence="3" id="KW-1185">Reference proteome</keyword>
<dbReference type="AlphaFoldDB" id="A0A543PE60"/>
<proteinExistence type="predicted"/>
<evidence type="ECO:0000313" key="2">
    <source>
        <dbReference type="EMBL" id="TQN42374.1"/>
    </source>
</evidence>
<comment type="caution">
    <text evidence="2">The sequence shown here is derived from an EMBL/GenBank/DDBJ whole genome shotgun (WGS) entry which is preliminary data.</text>
</comment>
<gene>
    <name evidence="2" type="ORF">FHU33_1773</name>
</gene>
<protein>
    <submittedName>
        <fullName evidence="2">Uncharacterized protein</fullName>
    </submittedName>
</protein>
<dbReference type="EMBL" id="VFQE01000001">
    <property type="protein sequence ID" value="TQN42374.1"/>
    <property type="molecule type" value="Genomic_DNA"/>
</dbReference>
<evidence type="ECO:0000256" key="1">
    <source>
        <dbReference type="SAM" id="MobiDB-lite"/>
    </source>
</evidence>
<feature type="compositionally biased region" description="Basic and acidic residues" evidence="1">
    <location>
        <begin position="1"/>
        <end position="16"/>
    </location>
</feature>